<proteinExistence type="predicted"/>
<feature type="transmembrane region" description="Helical" evidence="1">
    <location>
        <begin position="171"/>
        <end position="198"/>
    </location>
</feature>
<gene>
    <name evidence="2" type="ORF">SAMN04487995_1633</name>
</gene>
<feature type="transmembrane region" description="Helical" evidence="1">
    <location>
        <begin position="130"/>
        <end position="151"/>
    </location>
</feature>
<evidence type="ECO:0000256" key="1">
    <source>
        <dbReference type="SAM" id="Phobius"/>
    </source>
</evidence>
<dbReference type="OrthoDB" id="1252259at2"/>
<feature type="transmembrane region" description="Helical" evidence="1">
    <location>
        <begin position="94"/>
        <end position="118"/>
    </location>
</feature>
<organism evidence="2 3">
    <name type="scientific">Dyadobacter koreensis</name>
    <dbReference type="NCBI Taxonomy" id="408657"/>
    <lineage>
        <taxon>Bacteria</taxon>
        <taxon>Pseudomonadati</taxon>
        <taxon>Bacteroidota</taxon>
        <taxon>Cytophagia</taxon>
        <taxon>Cytophagales</taxon>
        <taxon>Spirosomataceae</taxon>
        <taxon>Dyadobacter</taxon>
    </lineage>
</organism>
<dbReference type="AlphaFoldDB" id="A0A1H6SA38"/>
<dbReference type="RefSeq" id="WP_090334381.1">
    <property type="nucleotide sequence ID" value="NZ_FNXY01000002.1"/>
</dbReference>
<protein>
    <recommendedName>
        <fullName evidence="4">Peptidase family M50</fullName>
    </recommendedName>
</protein>
<keyword evidence="1" id="KW-0812">Transmembrane</keyword>
<feature type="transmembrane region" description="Helical" evidence="1">
    <location>
        <begin position="12"/>
        <end position="30"/>
    </location>
</feature>
<evidence type="ECO:0000313" key="3">
    <source>
        <dbReference type="Proteomes" id="UP000199532"/>
    </source>
</evidence>
<feature type="transmembrane region" description="Helical" evidence="1">
    <location>
        <begin position="210"/>
        <end position="234"/>
    </location>
</feature>
<dbReference type="Proteomes" id="UP000199532">
    <property type="component" value="Unassembled WGS sequence"/>
</dbReference>
<keyword evidence="1" id="KW-1133">Transmembrane helix</keyword>
<reference evidence="2 3" key="1">
    <citation type="submission" date="2016-10" db="EMBL/GenBank/DDBJ databases">
        <authorList>
            <person name="de Groot N.N."/>
        </authorList>
    </citation>
    <scope>NUCLEOTIDE SEQUENCE [LARGE SCALE GENOMIC DNA]</scope>
    <source>
        <strain evidence="2 3">DSM 19938</strain>
    </source>
</reference>
<evidence type="ECO:0008006" key="4">
    <source>
        <dbReference type="Google" id="ProtNLM"/>
    </source>
</evidence>
<dbReference type="EMBL" id="FNXY01000002">
    <property type="protein sequence ID" value="SEI60870.1"/>
    <property type="molecule type" value="Genomic_DNA"/>
</dbReference>
<keyword evidence="1" id="KW-0472">Membrane</keyword>
<sequence length="235" mass="26968">MGEIDNKLLYRLILGFFAASVFATIVHEYGHFFTAKYLGYEARVSYGSTSWTNQGYQDFFDGLTRDERIKIHENKYFPRKQDYEAMIKNIRDEAFLITLGGPVLTILIGSLGLLIAFFNRKKFSGETLSFKNWLVIFIALFWLRQPVNYIFDLLVAVRQGSFPRRNDEAVLARYLALDSWSISFVLAIIGLVLVWIVYEKFIPGQEKTTFLLAGLVGGLGGYLSWLFFLGSIFMP</sequence>
<keyword evidence="3" id="KW-1185">Reference proteome</keyword>
<evidence type="ECO:0000313" key="2">
    <source>
        <dbReference type="EMBL" id="SEI60870.1"/>
    </source>
</evidence>
<name>A0A1H6SA38_9BACT</name>
<accession>A0A1H6SA38</accession>